<protein>
    <submittedName>
        <fullName evidence="1">Uncharacterized protein</fullName>
    </submittedName>
</protein>
<accession>A0ABS8UU45</accession>
<name>A0ABS8UU45_DATST</name>
<evidence type="ECO:0000313" key="2">
    <source>
        <dbReference type="Proteomes" id="UP000823775"/>
    </source>
</evidence>
<dbReference type="Proteomes" id="UP000823775">
    <property type="component" value="Unassembled WGS sequence"/>
</dbReference>
<sequence length="84" mass="8548">CVHLRVFLDVTQLVARNSAVSVESISGLPSSWRLPPSNEALGGGAPYGDSLETEVPPSGASYVDSLGKGALIGEVLGGAYFGIS</sequence>
<proteinExistence type="predicted"/>
<gene>
    <name evidence="1" type="ORF">HAX54_020538</name>
</gene>
<keyword evidence="2" id="KW-1185">Reference proteome</keyword>
<feature type="non-terminal residue" evidence="1">
    <location>
        <position position="84"/>
    </location>
</feature>
<feature type="non-terminal residue" evidence="1">
    <location>
        <position position="1"/>
    </location>
</feature>
<dbReference type="EMBL" id="JACEIK010002475">
    <property type="protein sequence ID" value="MCD9561431.1"/>
    <property type="molecule type" value="Genomic_DNA"/>
</dbReference>
<comment type="caution">
    <text evidence="1">The sequence shown here is derived from an EMBL/GenBank/DDBJ whole genome shotgun (WGS) entry which is preliminary data.</text>
</comment>
<evidence type="ECO:0000313" key="1">
    <source>
        <dbReference type="EMBL" id="MCD9561431.1"/>
    </source>
</evidence>
<organism evidence="1 2">
    <name type="scientific">Datura stramonium</name>
    <name type="common">Jimsonweed</name>
    <name type="synonym">Common thornapple</name>
    <dbReference type="NCBI Taxonomy" id="4076"/>
    <lineage>
        <taxon>Eukaryota</taxon>
        <taxon>Viridiplantae</taxon>
        <taxon>Streptophyta</taxon>
        <taxon>Embryophyta</taxon>
        <taxon>Tracheophyta</taxon>
        <taxon>Spermatophyta</taxon>
        <taxon>Magnoliopsida</taxon>
        <taxon>eudicotyledons</taxon>
        <taxon>Gunneridae</taxon>
        <taxon>Pentapetalae</taxon>
        <taxon>asterids</taxon>
        <taxon>lamiids</taxon>
        <taxon>Solanales</taxon>
        <taxon>Solanaceae</taxon>
        <taxon>Solanoideae</taxon>
        <taxon>Datureae</taxon>
        <taxon>Datura</taxon>
    </lineage>
</organism>
<reference evidence="1 2" key="1">
    <citation type="journal article" date="2021" name="BMC Genomics">
        <title>Datura genome reveals duplications of psychoactive alkaloid biosynthetic genes and high mutation rate following tissue culture.</title>
        <authorList>
            <person name="Rajewski A."/>
            <person name="Carter-House D."/>
            <person name="Stajich J."/>
            <person name="Litt A."/>
        </authorList>
    </citation>
    <scope>NUCLEOTIDE SEQUENCE [LARGE SCALE GENOMIC DNA]</scope>
    <source>
        <strain evidence="1">AR-01</strain>
    </source>
</reference>